<keyword evidence="3" id="KW-1185">Reference proteome</keyword>
<comment type="caution">
    <text evidence="2">The sequence shown here is derived from an EMBL/GenBank/DDBJ whole genome shotgun (WGS) entry which is preliminary data.</text>
</comment>
<dbReference type="EMBL" id="CBWK010000284">
    <property type="protein sequence ID" value="CDL08988.1"/>
    <property type="molecule type" value="Genomic_DNA"/>
</dbReference>
<proteinExistence type="predicted"/>
<feature type="region of interest" description="Disordered" evidence="1">
    <location>
        <begin position="1"/>
        <end position="21"/>
    </location>
</feature>
<protein>
    <submittedName>
        <fullName evidence="2">Uncharacterized protein</fullName>
    </submittedName>
</protein>
<evidence type="ECO:0000313" key="3">
    <source>
        <dbReference type="Proteomes" id="UP000019183"/>
    </source>
</evidence>
<dbReference type="AlphaFoldDB" id="W1DHS6"/>
<evidence type="ECO:0000256" key="1">
    <source>
        <dbReference type="SAM" id="MobiDB-lite"/>
    </source>
</evidence>
<organism evidence="2 3">
    <name type="scientific">Klebsiella pneumoniae IS43</name>
    <dbReference type="NCBI Taxonomy" id="1432552"/>
    <lineage>
        <taxon>Bacteria</taxon>
        <taxon>Pseudomonadati</taxon>
        <taxon>Pseudomonadota</taxon>
        <taxon>Gammaproteobacteria</taxon>
        <taxon>Enterobacterales</taxon>
        <taxon>Enterobacteriaceae</taxon>
        <taxon>Klebsiella/Raoultella group</taxon>
        <taxon>Klebsiella</taxon>
        <taxon>Klebsiella pneumoniae complex</taxon>
    </lineage>
</organism>
<sequence length="45" mass="4898">MAVISGDKLTNDAYSRQGSPRVSIRRLAQAKKGRGLQQIQLGQSI</sequence>
<accession>W1DHS6</accession>
<reference evidence="2" key="1">
    <citation type="submission" date="2013-10" db="EMBL/GenBank/DDBJ databases">
        <title>Antibiotic resistance diversity of beta-lactamase producers in the General Hospital Vienna.</title>
        <authorList>
            <person name="Barisic I."/>
            <person name="Mitteregger D."/>
            <person name="Hirschl A.M."/>
            <person name="Noehammer C."/>
            <person name="Wiesinger-Mayr H."/>
        </authorList>
    </citation>
    <scope>NUCLEOTIDE SEQUENCE [LARGE SCALE GENOMIC DNA]</scope>
    <source>
        <strain evidence="2">IS43</strain>
    </source>
</reference>
<name>W1DHS6_KLEPN</name>
<evidence type="ECO:0000313" key="2">
    <source>
        <dbReference type="EMBL" id="CDL08988.1"/>
    </source>
</evidence>
<dbReference type="Proteomes" id="UP000019183">
    <property type="component" value="Unassembled WGS sequence"/>
</dbReference>